<evidence type="ECO:0000256" key="2">
    <source>
        <dbReference type="ARBA" id="ARBA00022801"/>
    </source>
</evidence>
<name>A0A8H5F353_9AGAR</name>
<dbReference type="GO" id="GO:0008061">
    <property type="term" value="F:chitin binding"/>
    <property type="evidence" value="ECO:0007669"/>
    <property type="project" value="InterPro"/>
</dbReference>
<dbReference type="InterPro" id="IPR001579">
    <property type="entry name" value="Glyco_hydro_18_chit_AS"/>
</dbReference>
<keyword evidence="6" id="KW-0624">Polysaccharide degradation</keyword>
<evidence type="ECO:0000256" key="1">
    <source>
        <dbReference type="ARBA" id="ARBA00000822"/>
    </source>
</evidence>
<dbReference type="GO" id="GO:0000272">
    <property type="term" value="P:polysaccharide catabolic process"/>
    <property type="evidence" value="ECO:0007669"/>
    <property type="project" value="UniProtKB-KW"/>
</dbReference>
<dbReference type="InterPro" id="IPR001223">
    <property type="entry name" value="Glyco_hydro18_cat"/>
</dbReference>
<proteinExistence type="inferred from homology"/>
<dbReference type="Gene3D" id="3.10.50.10">
    <property type="match status" value="1"/>
</dbReference>
<dbReference type="InterPro" id="IPR017853">
    <property type="entry name" value="GH"/>
</dbReference>
<evidence type="ECO:0000256" key="7">
    <source>
        <dbReference type="RuleBase" id="RU000489"/>
    </source>
</evidence>
<dbReference type="OrthoDB" id="73875at2759"/>
<dbReference type="PANTHER" id="PTHR11177">
    <property type="entry name" value="CHITINASE"/>
    <property type="match status" value="1"/>
</dbReference>
<dbReference type="PROSITE" id="PS01095">
    <property type="entry name" value="GH18_1"/>
    <property type="match status" value="1"/>
</dbReference>
<dbReference type="GO" id="GO:0005576">
    <property type="term" value="C:extracellular region"/>
    <property type="evidence" value="ECO:0007669"/>
    <property type="project" value="TreeGrafter"/>
</dbReference>
<dbReference type="AlphaFoldDB" id="A0A8H5F353"/>
<keyword evidence="4" id="KW-0119">Carbohydrate metabolism</keyword>
<gene>
    <name evidence="12" type="ORF">D9619_001474</name>
</gene>
<dbReference type="GO" id="GO:0006032">
    <property type="term" value="P:chitin catabolic process"/>
    <property type="evidence" value="ECO:0007669"/>
    <property type="project" value="UniProtKB-KW"/>
</dbReference>
<evidence type="ECO:0000313" key="13">
    <source>
        <dbReference type="Proteomes" id="UP000567179"/>
    </source>
</evidence>
<organism evidence="12 13">
    <name type="scientific">Psilocybe cf. subviscida</name>
    <dbReference type="NCBI Taxonomy" id="2480587"/>
    <lineage>
        <taxon>Eukaryota</taxon>
        <taxon>Fungi</taxon>
        <taxon>Dikarya</taxon>
        <taxon>Basidiomycota</taxon>
        <taxon>Agaricomycotina</taxon>
        <taxon>Agaricomycetes</taxon>
        <taxon>Agaricomycetidae</taxon>
        <taxon>Agaricales</taxon>
        <taxon>Agaricineae</taxon>
        <taxon>Strophariaceae</taxon>
        <taxon>Psilocybe</taxon>
    </lineage>
</organism>
<feature type="signal peptide" evidence="10">
    <location>
        <begin position="1"/>
        <end position="31"/>
    </location>
</feature>
<dbReference type="PROSITE" id="PS51910">
    <property type="entry name" value="GH18_2"/>
    <property type="match status" value="1"/>
</dbReference>
<sequence>MLPFHNASKLPFGLWTILVATLDALQASAQGNTVSRSNSTISLAWYTGWHATDFPLAEVSWDKYTHLHWAFAVTTPDDDMISLDPADAELLPKFVSLAHQNGVKAGISIGGWTGSQWFSPHVRTAENRTALVKAVTSLAKTYNLDGLDFDWEFPGLQGIGCNEVHPNDTVNFLSFLQELRNDTTGKNLVLSAATLDTPWVNSNGSVSTDLSAFSKVLDFIAIMNYDVRSNPSIGAGSSSPLDDSCAPPEASFGSAMSAVKMWTAAGMPADQIVLGVPAYGHSFVLTSTPAVNTSNTNGSAPDVTLPVYPQYNPNVERRGDKWDGDGGLDVCGNMTGPGGTFNYWGLVEEGFLNKDGTPAKGVQYRFDNCSQTPTLYNTTTGVYVSYDDVQSYALKGGFIHTAGLGGFAMWEAGGDLNDVLLNSIRLACAPTLFPATQSVETLFNTMTDDSPPSPGARKAYPPGAMKSPAQAIADAWKRESQESQERWRKLDAEAKARYSNPPHLLRLDQKTKM</sequence>
<protein>
    <recommendedName>
        <fullName evidence="11">GH18 domain-containing protein</fullName>
    </recommendedName>
</protein>
<comment type="catalytic activity">
    <reaction evidence="1">
        <text>Random endo-hydrolysis of N-acetyl-beta-D-glucosaminide (1-&gt;4)-beta-linkages in chitin and chitodextrins.</text>
        <dbReference type="EC" id="3.2.1.14"/>
    </reaction>
</comment>
<dbReference type="SUPFAM" id="SSF54556">
    <property type="entry name" value="Chitinase insertion domain"/>
    <property type="match status" value="1"/>
</dbReference>
<dbReference type="Pfam" id="PF00704">
    <property type="entry name" value="Glyco_hydro_18"/>
    <property type="match status" value="1"/>
</dbReference>
<dbReference type="Gene3D" id="3.20.20.80">
    <property type="entry name" value="Glycosidases"/>
    <property type="match status" value="1"/>
</dbReference>
<dbReference type="InterPro" id="IPR029070">
    <property type="entry name" value="Chitinase_insertion_sf"/>
</dbReference>
<evidence type="ECO:0000256" key="4">
    <source>
        <dbReference type="ARBA" id="ARBA00023277"/>
    </source>
</evidence>
<evidence type="ECO:0000259" key="11">
    <source>
        <dbReference type="PROSITE" id="PS51910"/>
    </source>
</evidence>
<keyword evidence="13" id="KW-1185">Reference proteome</keyword>
<dbReference type="EMBL" id="JAACJJ010000028">
    <property type="protein sequence ID" value="KAF5321553.1"/>
    <property type="molecule type" value="Genomic_DNA"/>
</dbReference>
<evidence type="ECO:0000256" key="3">
    <source>
        <dbReference type="ARBA" id="ARBA00023024"/>
    </source>
</evidence>
<reference evidence="12 13" key="1">
    <citation type="journal article" date="2020" name="ISME J.">
        <title>Uncovering the hidden diversity of litter-decomposition mechanisms in mushroom-forming fungi.</title>
        <authorList>
            <person name="Floudas D."/>
            <person name="Bentzer J."/>
            <person name="Ahren D."/>
            <person name="Johansson T."/>
            <person name="Persson P."/>
            <person name="Tunlid A."/>
        </authorList>
    </citation>
    <scope>NUCLEOTIDE SEQUENCE [LARGE SCALE GENOMIC DNA]</scope>
    <source>
        <strain evidence="12 13">CBS 101986</strain>
    </source>
</reference>
<keyword evidence="5 7" id="KW-0326">Glycosidase</keyword>
<dbReference type="Proteomes" id="UP000567179">
    <property type="component" value="Unassembled WGS sequence"/>
</dbReference>
<evidence type="ECO:0000256" key="9">
    <source>
        <dbReference type="SAM" id="MobiDB-lite"/>
    </source>
</evidence>
<evidence type="ECO:0000256" key="5">
    <source>
        <dbReference type="ARBA" id="ARBA00023295"/>
    </source>
</evidence>
<dbReference type="InterPro" id="IPR050314">
    <property type="entry name" value="Glycosyl_Hydrlase_18"/>
</dbReference>
<accession>A0A8H5F353</accession>
<comment type="similarity">
    <text evidence="8">Belongs to the glycosyl hydrolase 18 family.</text>
</comment>
<feature type="region of interest" description="Disordered" evidence="9">
    <location>
        <begin position="446"/>
        <end position="513"/>
    </location>
</feature>
<evidence type="ECO:0000256" key="10">
    <source>
        <dbReference type="SAM" id="SignalP"/>
    </source>
</evidence>
<dbReference type="SUPFAM" id="SSF51445">
    <property type="entry name" value="(Trans)glycosidases"/>
    <property type="match status" value="1"/>
</dbReference>
<dbReference type="InterPro" id="IPR011583">
    <property type="entry name" value="Chitinase_II/V-like_cat"/>
</dbReference>
<feature type="domain" description="GH18" evidence="11">
    <location>
        <begin position="40"/>
        <end position="431"/>
    </location>
</feature>
<dbReference type="PANTHER" id="PTHR11177:SF392">
    <property type="entry name" value="HAP41P"/>
    <property type="match status" value="1"/>
</dbReference>
<keyword evidence="2 7" id="KW-0378">Hydrolase</keyword>
<keyword evidence="3" id="KW-0146">Chitin degradation</keyword>
<evidence type="ECO:0000256" key="8">
    <source>
        <dbReference type="RuleBase" id="RU004453"/>
    </source>
</evidence>
<evidence type="ECO:0000256" key="6">
    <source>
        <dbReference type="ARBA" id="ARBA00023326"/>
    </source>
</evidence>
<dbReference type="SMART" id="SM00636">
    <property type="entry name" value="Glyco_18"/>
    <property type="match status" value="1"/>
</dbReference>
<dbReference type="GO" id="GO:0008843">
    <property type="term" value="F:endochitinase activity"/>
    <property type="evidence" value="ECO:0007669"/>
    <property type="project" value="UniProtKB-EC"/>
</dbReference>
<keyword evidence="10" id="KW-0732">Signal</keyword>
<comment type="caution">
    <text evidence="12">The sequence shown here is derived from an EMBL/GenBank/DDBJ whole genome shotgun (WGS) entry which is preliminary data.</text>
</comment>
<feature type="compositionally biased region" description="Basic and acidic residues" evidence="9">
    <location>
        <begin position="475"/>
        <end position="496"/>
    </location>
</feature>
<feature type="chain" id="PRO_5034689631" description="GH18 domain-containing protein" evidence="10">
    <location>
        <begin position="32"/>
        <end position="513"/>
    </location>
</feature>
<evidence type="ECO:0000313" key="12">
    <source>
        <dbReference type="EMBL" id="KAF5321553.1"/>
    </source>
</evidence>